<dbReference type="InterPro" id="IPR019404">
    <property type="entry name" value="Mediator_Med11"/>
</dbReference>
<comment type="similarity">
    <text evidence="2 4">Belongs to the Mediator complex subunit 11 family.</text>
</comment>
<dbReference type="AlphaFoldDB" id="A0A8X7NMX0"/>
<feature type="region of interest" description="Disordered" evidence="5">
    <location>
        <begin position="121"/>
        <end position="169"/>
    </location>
</feature>
<evidence type="ECO:0000256" key="4">
    <source>
        <dbReference type="RuleBase" id="RU364147"/>
    </source>
</evidence>
<evidence type="ECO:0000256" key="3">
    <source>
        <dbReference type="ARBA" id="ARBA00023242"/>
    </source>
</evidence>
<comment type="caution">
    <text evidence="6">The sequence shown here is derived from an EMBL/GenBank/DDBJ whole genome shotgun (WGS) entry which is preliminary data.</text>
</comment>
<comment type="subcellular location">
    <subcellularLocation>
        <location evidence="1 4">Nucleus</location>
    </subcellularLocation>
</comment>
<gene>
    <name evidence="4" type="primary">MED11</name>
    <name evidence="6" type="ORF">FOB60_003961</name>
</gene>
<comment type="subunit">
    <text evidence="4">Component of the Mediator complex.</text>
</comment>
<evidence type="ECO:0000256" key="1">
    <source>
        <dbReference type="ARBA" id="ARBA00004123"/>
    </source>
</evidence>
<name>A0A8X7NMX0_CANPA</name>
<reference evidence="6" key="1">
    <citation type="submission" date="2020-03" db="EMBL/GenBank/DDBJ databases">
        <title>FDA dAtabase for Regulatory Grade micrObial Sequences (FDA-ARGOS): Supporting development and validation of Infectious Disease Dx tests.</title>
        <authorList>
            <person name="Campos J."/>
            <person name="Goldberg B."/>
            <person name="Tallon L."/>
            <person name="Sadzewicz L."/>
            <person name="Vavikolanu K."/>
            <person name="Mehta A."/>
            <person name="Aluvathingal J."/>
            <person name="Nadendla S."/>
            <person name="Nandy P."/>
            <person name="Geyer C."/>
            <person name="Yan Y."/>
            <person name="Sichtig H."/>
        </authorList>
    </citation>
    <scope>NUCLEOTIDE SEQUENCE [LARGE SCALE GENOMIC DNA]</scope>
    <source>
        <strain evidence="6">FDAARGOS_652</strain>
    </source>
</reference>
<evidence type="ECO:0000313" key="6">
    <source>
        <dbReference type="EMBL" id="KAF6051293.1"/>
    </source>
</evidence>
<dbReference type="GO" id="GO:0016592">
    <property type="term" value="C:mediator complex"/>
    <property type="evidence" value="ECO:0007669"/>
    <property type="project" value="InterPro"/>
</dbReference>
<dbReference type="GO" id="GO:0006357">
    <property type="term" value="P:regulation of transcription by RNA polymerase II"/>
    <property type="evidence" value="ECO:0007669"/>
    <property type="project" value="InterPro"/>
</dbReference>
<dbReference type="GO" id="GO:0003712">
    <property type="term" value="F:transcription coregulator activity"/>
    <property type="evidence" value="ECO:0007669"/>
    <property type="project" value="InterPro"/>
</dbReference>
<comment type="function">
    <text evidence="4">Component of the Mediator complex, a coactivator involved in the regulated transcription of nearly all RNA polymerase II-dependent genes. Mediator functions as a bridge to convey information from gene-specific regulatory proteins to the basal RNA polymerase II transcription machinery. Mediator is recruited to promoters by direct interactions with regulatory proteins and serves as a scaffold for the assembly of a functional pre-initiation complex with RNA polymerase II and the general transcription factors.</text>
</comment>
<dbReference type="Pfam" id="PF10280">
    <property type="entry name" value="Med11"/>
    <property type="match status" value="1"/>
</dbReference>
<sequence length="169" mass="19059">MPTEEKPDNYIQKRLDALSDIDFKIVSLLENFSSFFETYSNKDKDQFINGSKQIFDTLGKVAIDLRKEVKHMDDNIGVYDKNKDGIMILPINVDQKNGELGKLKLNSELKELSELLNDGNKERPVSVEQVVGADRGNTEEAEEEVPNANKDTMIEDGIEDTSQDVSMAD</sequence>
<evidence type="ECO:0000313" key="7">
    <source>
        <dbReference type="Proteomes" id="UP000590412"/>
    </source>
</evidence>
<keyword evidence="3 4" id="KW-0539">Nucleus</keyword>
<organism evidence="6 7">
    <name type="scientific">Candida parapsilosis</name>
    <name type="common">Yeast</name>
    <dbReference type="NCBI Taxonomy" id="5480"/>
    <lineage>
        <taxon>Eukaryota</taxon>
        <taxon>Fungi</taxon>
        <taxon>Dikarya</taxon>
        <taxon>Ascomycota</taxon>
        <taxon>Saccharomycotina</taxon>
        <taxon>Pichiomycetes</taxon>
        <taxon>Debaryomycetaceae</taxon>
        <taxon>Candida/Lodderomyces clade</taxon>
        <taxon>Candida</taxon>
    </lineage>
</organism>
<dbReference type="EMBL" id="JABWAB010000005">
    <property type="protein sequence ID" value="KAF6051293.1"/>
    <property type="molecule type" value="Genomic_DNA"/>
</dbReference>
<keyword evidence="4" id="KW-0804">Transcription</keyword>
<dbReference type="OrthoDB" id="5418434at2759"/>
<keyword evidence="4" id="KW-0010">Activator</keyword>
<accession>A0A8X7NMX0</accession>
<protein>
    <recommendedName>
        <fullName evidence="4">Mediator of RNA polymerase II transcription subunit 11</fullName>
    </recommendedName>
    <alternativeName>
        <fullName evidence="4">Mediator complex subunit 11</fullName>
    </alternativeName>
</protein>
<dbReference type="Gene3D" id="1.10.287.3490">
    <property type="match status" value="1"/>
</dbReference>
<proteinExistence type="inferred from homology"/>
<dbReference type="Proteomes" id="UP000590412">
    <property type="component" value="Unassembled WGS sequence"/>
</dbReference>
<evidence type="ECO:0000256" key="2">
    <source>
        <dbReference type="ARBA" id="ARBA00008186"/>
    </source>
</evidence>
<evidence type="ECO:0000256" key="5">
    <source>
        <dbReference type="SAM" id="MobiDB-lite"/>
    </source>
</evidence>
<keyword evidence="4" id="KW-0805">Transcription regulation</keyword>